<accession>A0ABW4NN46</accession>
<gene>
    <name evidence="1" type="ORF">ACFSBK_05070</name>
</gene>
<keyword evidence="2" id="KW-1185">Reference proteome</keyword>
<protein>
    <submittedName>
        <fullName evidence="1">Uncharacterized protein</fullName>
    </submittedName>
</protein>
<reference evidence="2" key="1">
    <citation type="journal article" date="2019" name="Int. J. Syst. Evol. Microbiol.">
        <title>The Global Catalogue of Microorganisms (GCM) 10K type strain sequencing project: providing services to taxonomists for standard genome sequencing and annotation.</title>
        <authorList>
            <consortium name="The Broad Institute Genomics Platform"/>
            <consortium name="The Broad Institute Genome Sequencing Center for Infectious Disease"/>
            <person name="Wu L."/>
            <person name="Ma J."/>
        </authorList>
    </citation>
    <scope>NUCLEOTIDE SEQUENCE [LARGE SCALE GENOMIC DNA]</scope>
    <source>
        <strain evidence="2">KCTC 42143</strain>
    </source>
</reference>
<dbReference type="Proteomes" id="UP001597285">
    <property type="component" value="Unassembled WGS sequence"/>
</dbReference>
<dbReference type="RefSeq" id="WP_058918920.1">
    <property type="nucleotide sequence ID" value="NZ_JBHSQC010000004.1"/>
</dbReference>
<evidence type="ECO:0000313" key="2">
    <source>
        <dbReference type="Proteomes" id="UP001597285"/>
    </source>
</evidence>
<name>A0ABW4NN46_9LACT</name>
<proteinExistence type="predicted"/>
<organism evidence="1 2">
    <name type="scientific">Carnobacterium antarcticum</name>
    <dbReference type="NCBI Taxonomy" id="2126436"/>
    <lineage>
        <taxon>Bacteria</taxon>
        <taxon>Bacillati</taxon>
        <taxon>Bacillota</taxon>
        <taxon>Bacilli</taxon>
        <taxon>Lactobacillales</taxon>
        <taxon>Carnobacteriaceae</taxon>
        <taxon>Carnobacterium</taxon>
    </lineage>
</organism>
<sequence length="182" mass="20499">MDQTIEMPIIKGMPKENLVDCLLSYKKETMLTIAEQHAIPVKKSHTKIKLAETLAAQLPEQFVKHYQSLETAERDVLSAYANGKPVNETAIDSADQKKLVESGYLFLFLDQGQFHPTVPQELAVKLTENVSEIPFSDENQANWFAATKRAVETIYGHCSPDHLLTAWNTHATQTMTIKTIKE</sequence>
<evidence type="ECO:0000313" key="1">
    <source>
        <dbReference type="EMBL" id="MFD1799231.1"/>
    </source>
</evidence>
<dbReference type="EMBL" id="JBHUFF010000009">
    <property type="protein sequence ID" value="MFD1799231.1"/>
    <property type="molecule type" value="Genomic_DNA"/>
</dbReference>
<comment type="caution">
    <text evidence="1">The sequence shown here is derived from an EMBL/GenBank/DDBJ whole genome shotgun (WGS) entry which is preliminary data.</text>
</comment>